<evidence type="ECO:0000313" key="2">
    <source>
        <dbReference type="Proteomes" id="UP000095472"/>
    </source>
</evidence>
<reference evidence="1 2" key="1">
    <citation type="journal article" date="2016" name="Genome Announc.">
        <title>Draft Genome Sequence of the Thermotolerant Cyanobacterium Desertifilum sp. IPPAS B-1220.</title>
        <authorList>
            <person name="Mironov K.S."/>
            <person name="Sinetova M.A."/>
            <person name="Bolatkhan K."/>
            <person name="Zayadan B.K."/>
            <person name="Ustinova V.V."/>
            <person name="Kupriyanova E.V."/>
            <person name="Skrypnik A.N."/>
            <person name="Gogoleva N.E."/>
            <person name="Gogolev Y.V."/>
            <person name="Los D.A."/>
        </authorList>
    </citation>
    <scope>NUCLEOTIDE SEQUENCE [LARGE SCALE GENOMIC DNA]</scope>
    <source>
        <strain evidence="1 2">IPPAS B-1220</strain>
    </source>
</reference>
<organism evidence="1 2">
    <name type="scientific">Desertifilum tharense IPPAS B-1220</name>
    <dbReference type="NCBI Taxonomy" id="1781255"/>
    <lineage>
        <taxon>Bacteria</taxon>
        <taxon>Bacillati</taxon>
        <taxon>Cyanobacteriota</taxon>
        <taxon>Cyanophyceae</taxon>
        <taxon>Desertifilales</taxon>
        <taxon>Desertifilaceae</taxon>
        <taxon>Desertifilum</taxon>
    </lineage>
</organism>
<gene>
    <name evidence="1" type="ORF">BH720_022610</name>
</gene>
<dbReference type="EMBL" id="CP182909">
    <property type="protein sequence ID" value="XPM62482.1"/>
    <property type="molecule type" value="Genomic_DNA"/>
</dbReference>
<keyword evidence="2" id="KW-1185">Reference proteome</keyword>
<sequence length="112" mass="12335">MNDFKTIAIVGAGAWGQALARLARDRHHQVKLWSRRGIYPLAEVVEPAEIIISAVSMKGVRSVAQQIQALSLSPHTIFVTATKGLDPEKAETPSQIWQSFFPRHPIVVLAVL</sequence>
<evidence type="ECO:0000313" key="1">
    <source>
        <dbReference type="EMBL" id="XPM62482.1"/>
    </source>
</evidence>
<name>A0ACD5GPC8_9CYAN</name>
<dbReference type="Proteomes" id="UP000095472">
    <property type="component" value="Chromosome"/>
</dbReference>
<accession>A0ACD5GPC8</accession>
<protein>
    <submittedName>
        <fullName evidence="1">Uncharacterized protein</fullName>
    </submittedName>
</protein>
<proteinExistence type="predicted"/>